<dbReference type="Proteomes" id="UP000280228">
    <property type="component" value="Chromosome"/>
</dbReference>
<accession>A0A3Q9GI19</accession>
<organism evidence="1 2">
    <name type="scientific">Moraxella catarrhalis</name>
    <name type="common">Branhamella catarrhalis</name>
    <dbReference type="NCBI Taxonomy" id="480"/>
    <lineage>
        <taxon>Bacteria</taxon>
        <taxon>Pseudomonadati</taxon>
        <taxon>Pseudomonadota</taxon>
        <taxon>Gammaproteobacteria</taxon>
        <taxon>Moraxellales</taxon>
        <taxon>Moraxellaceae</taxon>
        <taxon>Moraxella</taxon>
    </lineage>
</organism>
<evidence type="ECO:0000313" key="1">
    <source>
        <dbReference type="EMBL" id="AZQ93751.1"/>
    </source>
</evidence>
<dbReference type="AlphaFoldDB" id="A0A3Q9GI19"/>
<gene>
    <name evidence="1" type="ORF">EJK53_0710</name>
</gene>
<protein>
    <submittedName>
        <fullName evidence="1">Uncharacterized protein</fullName>
    </submittedName>
</protein>
<reference evidence="1 2" key="1">
    <citation type="submission" date="2018-12" db="EMBL/GenBank/DDBJ databases">
        <title>Persistence of Moraxella catarrhalis in Chronic Obstructive Pulmonary Disease and Regulation of the Hag/MID Adhesin.</title>
        <authorList>
            <person name="Murphy T."/>
            <person name="Zhao X."/>
            <person name="Vyas G."/>
            <person name="Aluvathingal J."/>
            <person name="Nadendla S."/>
            <person name="Tallon L."/>
            <person name="Tettelin H."/>
        </authorList>
    </citation>
    <scope>NUCLEOTIDE SEQUENCE [LARGE SCALE GENOMIC DNA]</scope>
    <source>
        <strain evidence="1 2">46P58B1</strain>
    </source>
</reference>
<evidence type="ECO:0000313" key="2">
    <source>
        <dbReference type="Proteomes" id="UP000280228"/>
    </source>
</evidence>
<name>A0A3Q9GI19_MORCA</name>
<proteinExistence type="predicted"/>
<dbReference type="EMBL" id="CP034662">
    <property type="protein sequence ID" value="AZQ93751.1"/>
    <property type="molecule type" value="Genomic_DNA"/>
</dbReference>
<sequence>MPSCNANLPFDSSVIKASLQNPWHQILVFILVWQYTYLSK</sequence>